<name>A0A5E7IIY2_PSEFL</name>
<dbReference type="Pfam" id="PF13175">
    <property type="entry name" value="AAA_15"/>
    <property type="match status" value="1"/>
</dbReference>
<reference evidence="3 4" key="1">
    <citation type="submission" date="2019-09" db="EMBL/GenBank/DDBJ databases">
        <authorList>
            <person name="Chandra G."/>
            <person name="Truman W A."/>
        </authorList>
    </citation>
    <scope>NUCLEOTIDE SEQUENCE [LARGE SCALE GENOMIC DNA]</scope>
    <source>
        <strain evidence="3">PS880</strain>
    </source>
</reference>
<dbReference type="AlphaFoldDB" id="A0A5E7IIY2"/>
<evidence type="ECO:0000313" key="4">
    <source>
        <dbReference type="Proteomes" id="UP000375525"/>
    </source>
</evidence>
<accession>A0A5E7IIY2</accession>
<dbReference type="PANTHER" id="PTHR43581">
    <property type="entry name" value="ATP/GTP PHOSPHATASE"/>
    <property type="match status" value="1"/>
</dbReference>
<evidence type="ECO:0000259" key="1">
    <source>
        <dbReference type="Pfam" id="PF13175"/>
    </source>
</evidence>
<dbReference type="Proteomes" id="UP000375525">
    <property type="component" value="Unassembled WGS sequence"/>
</dbReference>
<feature type="domain" description="Endonuclease GajA/Old nuclease/RecF-like AAA" evidence="1">
    <location>
        <begin position="1"/>
        <end position="386"/>
    </location>
</feature>
<dbReference type="CDD" id="cd01026">
    <property type="entry name" value="TOPRIM_OLD"/>
    <property type="match status" value="1"/>
</dbReference>
<dbReference type="InterPro" id="IPR034139">
    <property type="entry name" value="TOPRIM_OLD"/>
</dbReference>
<feature type="domain" description="OLD protein-like TOPRIM" evidence="2">
    <location>
        <begin position="433"/>
        <end position="500"/>
    </location>
</feature>
<dbReference type="Gene3D" id="3.40.50.300">
    <property type="entry name" value="P-loop containing nucleotide triphosphate hydrolases"/>
    <property type="match status" value="2"/>
</dbReference>
<evidence type="ECO:0000313" key="3">
    <source>
        <dbReference type="EMBL" id="VVO76260.1"/>
    </source>
</evidence>
<dbReference type="InterPro" id="IPR051396">
    <property type="entry name" value="Bact_Antivir_Def_Nuclease"/>
</dbReference>
<evidence type="ECO:0000259" key="2">
    <source>
        <dbReference type="Pfam" id="PF20469"/>
    </source>
</evidence>
<dbReference type="RefSeq" id="WP_224790229.1">
    <property type="nucleotide sequence ID" value="NZ_CABVIH010000006.1"/>
</dbReference>
<dbReference type="SUPFAM" id="SSF52540">
    <property type="entry name" value="P-loop containing nucleoside triphosphate hydrolases"/>
    <property type="match status" value="1"/>
</dbReference>
<proteinExistence type="predicted"/>
<sequence length="712" mass="80019">MHLSKVSLVNYRNFEFAKFVFKPGVNTIIGENGSGKSNLFRAIRLLLDSNIYRAAHELSEGDFFRKKTSWKGHWIVISLEFDDISTDESIQSLFVHHGAIVSGSAVNRATYNLIFRPNSYIRTKLSALSAGDKAGLATLQESMTIDDYEVWFTGRSDVDFTDPARYREIVGDFDAVWFPALDSKLIGSKIPHQLSVAKEVSFTFVKALRDVVSDFNGNRQNPLLNLLTRKSQEIDKTKYETITNTVKSLNLDIEALQDVQDVRGDIRATISETAGDAYAPASLHIRSDLPSEAEKLLQSLKLFVGETDENYAGDISELSLGGANLIYLTLKLLEFKYQKQRETAANFLLVEEPEAHIHTHIQKTLFDNINYSNTQIIYSTHSTQIAEVSNIESVNILARKGIRCESYQPSVSLTHPEIVHLQRYLDATRSSLLFARGVILIEGDAEEFMIPALVKKVIGVSLDELGISLINIRSTGFENIACVFHPSRIRRKCSIVTDLDMAIAGTDILETDSSTIRAYKAKVARSAESGRTRRTRLENFCQNNSYLNTYYAQHTFEVDFLMADNTHEVKNVVDRVYTDLPTRHTAKIELEDADIGVAGKRILTMANHLGKGWFAILLADSITRATNIPEYILESVLGACEELPHKTKIKILKYRIVTLTTEDYYEEFYNYALQAKELVVQYEKGNLSFSTLTDSLGDLLSEDSVLATFLGI</sequence>
<dbReference type="InterPro" id="IPR027417">
    <property type="entry name" value="P-loop_NTPase"/>
</dbReference>
<dbReference type="Pfam" id="PF20469">
    <property type="entry name" value="OLD-like_TOPRIM"/>
    <property type="match status" value="1"/>
</dbReference>
<dbReference type="PANTHER" id="PTHR43581:SF2">
    <property type="entry name" value="EXCINUCLEASE ATPASE SUBUNIT"/>
    <property type="match status" value="1"/>
</dbReference>
<organism evidence="3 4">
    <name type="scientific">Pseudomonas fluorescens</name>
    <dbReference type="NCBI Taxonomy" id="294"/>
    <lineage>
        <taxon>Bacteria</taxon>
        <taxon>Pseudomonadati</taxon>
        <taxon>Pseudomonadota</taxon>
        <taxon>Gammaproteobacteria</taxon>
        <taxon>Pseudomonadales</taxon>
        <taxon>Pseudomonadaceae</taxon>
        <taxon>Pseudomonas</taxon>
    </lineage>
</organism>
<gene>
    <name evidence="3" type="primary">recF_1</name>
    <name evidence="3" type="ORF">PS880_01567</name>
</gene>
<dbReference type="EMBL" id="CABVIH010000006">
    <property type="protein sequence ID" value="VVO76260.1"/>
    <property type="molecule type" value="Genomic_DNA"/>
</dbReference>
<protein>
    <submittedName>
        <fullName evidence="3">DNA replication and repair protein RecF</fullName>
    </submittedName>
</protein>
<dbReference type="InterPro" id="IPR041685">
    <property type="entry name" value="AAA_GajA/Old/RecF-like"/>
</dbReference>